<feature type="domain" description="ABC transmembrane type-1" evidence="9">
    <location>
        <begin position="63"/>
        <end position="321"/>
    </location>
</feature>
<comment type="subcellular location">
    <subcellularLocation>
        <location evidence="1">Cell membrane</location>
        <topology evidence="1">Multi-pass membrane protein</topology>
    </subcellularLocation>
</comment>
<dbReference type="GO" id="GO:0140359">
    <property type="term" value="F:ABC-type transporter activity"/>
    <property type="evidence" value="ECO:0007669"/>
    <property type="project" value="InterPro"/>
</dbReference>
<dbReference type="GO" id="GO:0005886">
    <property type="term" value="C:plasma membrane"/>
    <property type="evidence" value="ECO:0007669"/>
    <property type="project" value="UniProtKB-SubCell"/>
</dbReference>
<feature type="transmembrane region" description="Helical" evidence="7">
    <location>
        <begin position="179"/>
        <end position="199"/>
    </location>
</feature>
<dbReference type="GO" id="GO:0005524">
    <property type="term" value="F:ATP binding"/>
    <property type="evidence" value="ECO:0007669"/>
    <property type="project" value="UniProtKB-KW"/>
</dbReference>
<protein>
    <submittedName>
        <fullName evidence="10">Heterocyst differentiation ATP-binding protein HepA</fullName>
    </submittedName>
</protein>
<dbReference type="GO" id="GO:0034040">
    <property type="term" value="F:ATPase-coupled lipid transmembrane transporter activity"/>
    <property type="evidence" value="ECO:0007669"/>
    <property type="project" value="TreeGrafter"/>
</dbReference>
<evidence type="ECO:0000313" key="11">
    <source>
        <dbReference type="Proteomes" id="UP000189883"/>
    </source>
</evidence>
<dbReference type="Pfam" id="PF00664">
    <property type="entry name" value="ABC_membrane"/>
    <property type="match status" value="1"/>
</dbReference>
<name>A0A1S7DT96_RIEAN</name>
<dbReference type="PROSITE" id="PS50929">
    <property type="entry name" value="ABC_TM1F"/>
    <property type="match status" value="1"/>
</dbReference>
<feature type="domain" description="ABC transporter" evidence="8">
    <location>
        <begin position="354"/>
        <end position="589"/>
    </location>
</feature>
<dbReference type="Pfam" id="PF00005">
    <property type="entry name" value="ABC_tran"/>
    <property type="match status" value="1"/>
</dbReference>
<dbReference type="InterPro" id="IPR039421">
    <property type="entry name" value="Type_1_exporter"/>
</dbReference>
<evidence type="ECO:0000256" key="6">
    <source>
        <dbReference type="ARBA" id="ARBA00023136"/>
    </source>
</evidence>
<dbReference type="InterPro" id="IPR027417">
    <property type="entry name" value="P-loop_NTPase"/>
</dbReference>
<evidence type="ECO:0000256" key="2">
    <source>
        <dbReference type="ARBA" id="ARBA00022692"/>
    </source>
</evidence>
<sequence length="595" mass="67737">MDNKENRLTHFKYFKGIVGWHIYGYAVLNFLVGLLDGLGLAMFVPLLSIASGELGDSQSLGRIKYFIDFLQSLGVEINLVNALFVMIVLFLLKGIFYYCRSIYFAKIRLGAISKLRLDLIKKLHRLSYVGFTKMEVGRIQNTMIGELGRLIGALTNYFSTMQNIIMLLTYVILAFLSNWKFAILVAIGGIFSNFIYKYINDYTKSKSRELSSKTHDFNDFLVQVLHNFKYLKATNYFNKYSKNLIRNIKEQEQLNFNMGKVGAIGESIREPMIISIISVVIIIQIAYFENAFSSIIVSLLLFYRGLGHLVTLQNVWNNFLGNSAGIESFNRLLLDFTRYEESQSDVYISSIDDIDVKNLNLSFDRTPILKNINIRIKKNSSIALVGESGAGKTTLANVISGLQMPDEGEVLAGTKSVYHSNLNSYRSRIGYITQEPVIFNDSVYNNITFWDEKSQKNTNRFFDVIDKVSLKDFLITQNKKEDTILGNNGILISGGQKQRISIARELYKNIDLLIMDEATSALDSETEMYIKESIDALQGNLTLVIIAHRLSTIKEVDEIYLMEKGKIVAQGSFKKLYEISDKFRRMVDLQEVLGK</sequence>
<keyword evidence="2 7" id="KW-0812">Transmembrane</keyword>
<dbReference type="Gene3D" id="3.40.50.300">
    <property type="entry name" value="P-loop containing nucleotide triphosphate hydrolases"/>
    <property type="match status" value="1"/>
</dbReference>
<proteinExistence type="predicted"/>
<gene>
    <name evidence="10" type="primary">hepA</name>
    <name evidence="10" type="ORF">AB406_1388</name>
</gene>
<evidence type="ECO:0000259" key="8">
    <source>
        <dbReference type="PROSITE" id="PS50893"/>
    </source>
</evidence>
<keyword evidence="3" id="KW-0547">Nucleotide-binding</keyword>
<dbReference type="AlphaFoldDB" id="A0A1S7DT96"/>
<dbReference type="PANTHER" id="PTHR24221:SF654">
    <property type="entry name" value="ATP-BINDING CASSETTE SUB-FAMILY B MEMBER 6"/>
    <property type="match status" value="1"/>
</dbReference>
<evidence type="ECO:0000256" key="7">
    <source>
        <dbReference type="SAM" id="Phobius"/>
    </source>
</evidence>
<dbReference type="Gene3D" id="1.20.1560.10">
    <property type="entry name" value="ABC transporter type 1, transmembrane domain"/>
    <property type="match status" value="1"/>
</dbReference>
<dbReference type="PROSITE" id="PS00211">
    <property type="entry name" value="ABC_TRANSPORTER_1"/>
    <property type="match status" value="1"/>
</dbReference>
<evidence type="ECO:0000256" key="3">
    <source>
        <dbReference type="ARBA" id="ARBA00022741"/>
    </source>
</evidence>
<dbReference type="InterPro" id="IPR003593">
    <property type="entry name" value="AAA+_ATPase"/>
</dbReference>
<feature type="transmembrane region" description="Helical" evidence="7">
    <location>
        <begin position="150"/>
        <end position="173"/>
    </location>
</feature>
<feature type="transmembrane region" description="Helical" evidence="7">
    <location>
        <begin position="20"/>
        <end position="44"/>
    </location>
</feature>
<keyword evidence="5 7" id="KW-1133">Transmembrane helix</keyword>
<dbReference type="SUPFAM" id="SSF90123">
    <property type="entry name" value="ABC transporter transmembrane region"/>
    <property type="match status" value="1"/>
</dbReference>
<dbReference type="InterPro" id="IPR017871">
    <property type="entry name" value="ABC_transporter-like_CS"/>
</dbReference>
<evidence type="ECO:0000256" key="5">
    <source>
        <dbReference type="ARBA" id="ARBA00022989"/>
    </source>
</evidence>
<dbReference type="InterPro" id="IPR003439">
    <property type="entry name" value="ABC_transporter-like_ATP-bd"/>
</dbReference>
<reference evidence="10 11" key="1">
    <citation type="submission" date="2015-06" db="EMBL/GenBank/DDBJ databases">
        <title>R. anatipestifer strain HXb2 is the most virulent strain so far, and the genome sequence would help us uncover the pathogenesis.</title>
        <authorList>
            <person name="Hu Q."/>
            <person name="Qi J."/>
            <person name="Bo H."/>
            <person name="Liu G."/>
            <person name="Tao M."/>
            <person name="Ding Y."/>
            <person name="Xue Y."/>
        </authorList>
    </citation>
    <scope>NUCLEOTIDE SEQUENCE [LARGE SCALE GENOMIC DNA]</scope>
    <source>
        <strain evidence="10 11">HXb2</strain>
    </source>
</reference>
<dbReference type="PROSITE" id="PS50893">
    <property type="entry name" value="ABC_TRANSPORTER_2"/>
    <property type="match status" value="1"/>
</dbReference>
<evidence type="ECO:0000313" key="10">
    <source>
        <dbReference type="EMBL" id="AQY22334.1"/>
    </source>
</evidence>
<dbReference type="SMART" id="SM00382">
    <property type="entry name" value="AAA"/>
    <property type="match status" value="1"/>
</dbReference>
<evidence type="ECO:0000259" key="9">
    <source>
        <dbReference type="PROSITE" id="PS50929"/>
    </source>
</evidence>
<dbReference type="EMBL" id="CP011859">
    <property type="protein sequence ID" value="AQY22334.1"/>
    <property type="molecule type" value="Genomic_DNA"/>
</dbReference>
<dbReference type="SUPFAM" id="SSF52540">
    <property type="entry name" value="P-loop containing nucleoside triphosphate hydrolases"/>
    <property type="match status" value="1"/>
</dbReference>
<evidence type="ECO:0000256" key="1">
    <source>
        <dbReference type="ARBA" id="ARBA00004651"/>
    </source>
</evidence>
<feature type="transmembrane region" description="Helical" evidence="7">
    <location>
        <begin position="79"/>
        <end position="99"/>
    </location>
</feature>
<keyword evidence="6 7" id="KW-0472">Membrane</keyword>
<dbReference type="PANTHER" id="PTHR24221">
    <property type="entry name" value="ATP-BINDING CASSETTE SUB-FAMILY B"/>
    <property type="match status" value="1"/>
</dbReference>
<dbReference type="InterPro" id="IPR036640">
    <property type="entry name" value="ABC1_TM_sf"/>
</dbReference>
<accession>A0A1S7DT96</accession>
<organism evidence="10 11">
    <name type="scientific">Riemerella anatipestifer</name>
    <name type="common">Moraxella anatipestifer</name>
    <dbReference type="NCBI Taxonomy" id="34085"/>
    <lineage>
        <taxon>Bacteria</taxon>
        <taxon>Pseudomonadati</taxon>
        <taxon>Bacteroidota</taxon>
        <taxon>Flavobacteriia</taxon>
        <taxon>Flavobacteriales</taxon>
        <taxon>Weeksellaceae</taxon>
        <taxon>Riemerella</taxon>
    </lineage>
</organism>
<keyword evidence="4 10" id="KW-0067">ATP-binding</keyword>
<dbReference type="InterPro" id="IPR011527">
    <property type="entry name" value="ABC1_TM_dom"/>
</dbReference>
<evidence type="ECO:0000256" key="4">
    <source>
        <dbReference type="ARBA" id="ARBA00022840"/>
    </source>
</evidence>
<dbReference type="GO" id="GO:0016887">
    <property type="term" value="F:ATP hydrolysis activity"/>
    <property type="evidence" value="ECO:0007669"/>
    <property type="project" value="InterPro"/>
</dbReference>
<dbReference type="RefSeq" id="WP_079207545.1">
    <property type="nucleotide sequence ID" value="NZ_CP011859.1"/>
</dbReference>
<feature type="transmembrane region" description="Helical" evidence="7">
    <location>
        <begin position="276"/>
        <end position="303"/>
    </location>
</feature>
<dbReference type="Proteomes" id="UP000189883">
    <property type="component" value="Chromosome"/>
</dbReference>